<keyword evidence="2" id="KW-1185">Reference proteome</keyword>
<proteinExistence type="predicted"/>
<organism evidence="1 2">
    <name type="scientific">Fusarium decemcellulare</name>
    <dbReference type="NCBI Taxonomy" id="57161"/>
    <lineage>
        <taxon>Eukaryota</taxon>
        <taxon>Fungi</taxon>
        <taxon>Dikarya</taxon>
        <taxon>Ascomycota</taxon>
        <taxon>Pezizomycotina</taxon>
        <taxon>Sordariomycetes</taxon>
        <taxon>Hypocreomycetidae</taxon>
        <taxon>Hypocreales</taxon>
        <taxon>Nectriaceae</taxon>
        <taxon>Fusarium</taxon>
        <taxon>Fusarium decemcellulare species complex</taxon>
    </lineage>
</organism>
<dbReference type="EMBL" id="JANRMS010005162">
    <property type="protein sequence ID" value="KAJ3503468.1"/>
    <property type="molecule type" value="Genomic_DNA"/>
</dbReference>
<evidence type="ECO:0000313" key="2">
    <source>
        <dbReference type="Proteomes" id="UP001148629"/>
    </source>
</evidence>
<dbReference type="Proteomes" id="UP001148629">
    <property type="component" value="Unassembled WGS sequence"/>
</dbReference>
<comment type="caution">
    <text evidence="1">The sequence shown here is derived from an EMBL/GenBank/DDBJ whole genome shotgun (WGS) entry which is preliminary data.</text>
</comment>
<protein>
    <submittedName>
        <fullName evidence="1">Uncharacterized protein</fullName>
    </submittedName>
</protein>
<evidence type="ECO:0000313" key="1">
    <source>
        <dbReference type="EMBL" id="KAJ3503468.1"/>
    </source>
</evidence>
<gene>
    <name evidence="1" type="ORF">NM208_g16508</name>
</gene>
<reference evidence="1" key="1">
    <citation type="submission" date="2022-08" db="EMBL/GenBank/DDBJ databases">
        <title>Genome Sequence of Fusarium decemcellulare.</title>
        <authorList>
            <person name="Buettner E."/>
        </authorList>
    </citation>
    <scope>NUCLEOTIDE SEQUENCE</scope>
    <source>
        <strain evidence="1">Babe19</strain>
    </source>
</reference>
<name>A0ACC1RBQ8_9HYPO</name>
<accession>A0ACC1RBQ8</accession>
<sequence>MLPAVCRYNMSKGANTAQQEKVAKILLAESPVLQILEQRQLQPADVTLADILGFVIEELQLPRTLKEVKIGRDQLQELAEHALDDPWMKKNPVSITTTEQVLEILEMVVE</sequence>